<comment type="catalytic activity">
    <reaction evidence="5 6">
        <text>cytidine(34) in tRNA(Ile2) + L-lysine + ATP = lysidine(34) in tRNA(Ile2) + AMP + diphosphate + H(+)</text>
        <dbReference type="Rhea" id="RHEA:43744"/>
        <dbReference type="Rhea" id="RHEA-COMP:10625"/>
        <dbReference type="Rhea" id="RHEA-COMP:10670"/>
        <dbReference type="ChEBI" id="CHEBI:15378"/>
        <dbReference type="ChEBI" id="CHEBI:30616"/>
        <dbReference type="ChEBI" id="CHEBI:32551"/>
        <dbReference type="ChEBI" id="CHEBI:33019"/>
        <dbReference type="ChEBI" id="CHEBI:82748"/>
        <dbReference type="ChEBI" id="CHEBI:83665"/>
        <dbReference type="ChEBI" id="CHEBI:456215"/>
        <dbReference type="EC" id="6.3.4.19"/>
    </reaction>
</comment>
<comment type="subcellular location">
    <subcellularLocation>
        <location evidence="6">Cytoplasm</location>
    </subcellularLocation>
</comment>
<evidence type="ECO:0000256" key="5">
    <source>
        <dbReference type="ARBA" id="ARBA00048539"/>
    </source>
</evidence>
<protein>
    <recommendedName>
        <fullName evidence="6">tRNA(Ile)-lysidine synthase</fullName>
        <ecNumber evidence="6">6.3.4.19</ecNumber>
    </recommendedName>
    <alternativeName>
        <fullName evidence="6">tRNA(Ile)-2-lysyl-cytidine synthase</fullName>
    </alternativeName>
    <alternativeName>
        <fullName evidence="6">tRNA(Ile)-lysidine synthetase</fullName>
    </alternativeName>
</protein>
<evidence type="ECO:0000259" key="7">
    <source>
        <dbReference type="Pfam" id="PF01171"/>
    </source>
</evidence>
<evidence type="ECO:0000313" key="8">
    <source>
        <dbReference type="EMBL" id="MET3694099.1"/>
    </source>
</evidence>
<keyword evidence="2 6" id="KW-0819">tRNA processing</keyword>
<feature type="domain" description="tRNA(Ile)-lysidine/2-thiocytidine synthase N-terminal" evidence="7">
    <location>
        <begin position="2"/>
        <end position="176"/>
    </location>
</feature>
<evidence type="ECO:0000256" key="6">
    <source>
        <dbReference type="HAMAP-Rule" id="MF_01161"/>
    </source>
</evidence>
<dbReference type="Proteomes" id="UP001549145">
    <property type="component" value="Unassembled WGS sequence"/>
</dbReference>
<keyword evidence="9" id="KW-1185">Reference proteome</keyword>
<dbReference type="GO" id="GO:0032267">
    <property type="term" value="F:tRNA(Ile)-lysidine synthase activity"/>
    <property type="evidence" value="ECO:0007669"/>
    <property type="project" value="UniProtKB-EC"/>
</dbReference>
<accession>A0ABV2L8C7</accession>
<evidence type="ECO:0000313" key="9">
    <source>
        <dbReference type="Proteomes" id="UP001549145"/>
    </source>
</evidence>
<keyword evidence="6" id="KW-0963">Cytoplasm</keyword>
<comment type="similarity">
    <text evidence="6">Belongs to the tRNA(Ile)-lysidine synthase family.</text>
</comment>
<comment type="domain">
    <text evidence="6">The N-terminal region contains the highly conserved SGGXDS motif, predicted to be a P-loop motif involved in ATP binding.</text>
</comment>
<dbReference type="InterPro" id="IPR011063">
    <property type="entry name" value="TilS/TtcA_N"/>
</dbReference>
<organism evidence="8 9">
    <name type="scientific">Methylobacterium goesingense</name>
    <dbReference type="NCBI Taxonomy" id="243690"/>
    <lineage>
        <taxon>Bacteria</taxon>
        <taxon>Pseudomonadati</taxon>
        <taxon>Pseudomonadota</taxon>
        <taxon>Alphaproteobacteria</taxon>
        <taxon>Hyphomicrobiales</taxon>
        <taxon>Methylobacteriaceae</taxon>
        <taxon>Methylobacterium</taxon>
    </lineage>
</organism>
<dbReference type="EMBL" id="JBEPMM010000012">
    <property type="protein sequence ID" value="MET3694099.1"/>
    <property type="molecule type" value="Genomic_DNA"/>
</dbReference>
<reference evidence="8 9" key="1">
    <citation type="submission" date="2024-06" db="EMBL/GenBank/DDBJ databases">
        <title>Genomic Encyclopedia of Type Strains, Phase IV (KMG-IV): sequencing the most valuable type-strain genomes for metagenomic binning, comparative biology and taxonomic classification.</title>
        <authorList>
            <person name="Goeker M."/>
        </authorList>
    </citation>
    <scope>NUCLEOTIDE SEQUENCE [LARGE SCALE GENOMIC DNA]</scope>
    <source>
        <strain evidence="8 9">DSM 21331</strain>
    </source>
</reference>
<evidence type="ECO:0000256" key="4">
    <source>
        <dbReference type="ARBA" id="ARBA00022840"/>
    </source>
</evidence>
<name>A0ABV2L8C7_9HYPH</name>
<dbReference type="InterPro" id="IPR012094">
    <property type="entry name" value="tRNA_Ile_lys_synt"/>
</dbReference>
<keyword evidence="4 6" id="KW-0067">ATP-binding</keyword>
<dbReference type="CDD" id="cd01992">
    <property type="entry name" value="TilS_N"/>
    <property type="match status" value="1"/>
</dbReference>
<comment type="caution">
    <text evidence="8">The sequence shown here is derived from an EMBL/GenBank/DDBJ whole genome shotgun (WGS) entry which is preliminary data.</text>
</comment>
<dbReference type="PANTHER" id="PTHR43033">
    <property type="entry name" value="TRNA(ILE)-LYSIDINE SYNTHASE-RELATED"/>
    <property type="match status" value="1"/>
</dbReference>
<dbReference type="NCBIfam" id="TIGR02432">
    <property type="entry name" value="lysidine_TilS_N"/>
    <property type="match status" value="1"/>
</dbReference>
<dbReference type="Gene3D" id="3.40.50.620">
    <property type="entry name" value="HUPs"/>
    <property type="match status" value="1"/>
</dbReference>
<proteinExistence type="inferred from homology"/>
<evidence type="ECO:0000256" key="1">
    <source>
        <dbReference type="ARBA" id="ARBA00022598"/>
    </source>
</evidence>
<dbReference type="SUPFAM" id="SSF52402">
    <property type="entry name" value="Adenine nucleotide alpha hydrolases-like"/>
    <property type="match status" value="1"/>
</dbReference>
<evidence type="ECO:0000256" key="3">
    <source>
        <dbReference type="ARBA" id="ARBA00022741"/>
    </source>
</evidence>
<dbReference type="InterPro" id="IPR014729">
    <property type="entry name" value="Rossmann-like_a/b/a_fold"/>
</dbReference>
<feature type="binding site" evidence="6">
    <location>
        <begin position="5"/>
        <end position="10"/>
    </location>
    <ligand>
        <name>ATP</name>
        <dbReference type="ChEBI" id="CHEBI:30616"/>
    </ligand>
</feature>
<sequence>MLAVSGGPDSTALLAACAAYGAETPVHAATVDHGLRPESEAEARAVAALCGKLGVPHRILAWTGPKPAHGLQAAARTARYDLLARHAVTIGADLLLTGHTRDDQAETVLMRLLAGSGPAGLAGMRRERPLGALCLARPFLDIPKADLVAYCAARGLAFVRDPANHDARFARARLRALLPVLAGEGLSPERLCRLAARCARDAEALDRAAVEALATACETTDESRLILDGGRLRALPEAVLVRVVGLGLARLDPDGAERLERLERLVFEAVLPALRSGRTLRRTLRAVLVAVTPGGDLVLSPAPARRGPQTRAL</sequence>
<evidence type="ECO:0000256" key="2">
    <source>
        <dbReference type="ARBA" id="ARBA00022694"/>
    </source>
</evidence>
<keyword evidence="3 6" id="KW-0547">Nucleotide-binding</keyword>
<dbReference type="InterPro" id="IPR012795">
    <property type="entry name" value="tRNA_Ile_lys_synt_N"/>
</dbReference>
<dbReference type="PANTHER" id="PTHR43033:SF1">
    <property type="entry name" value="TRNA(ILE)-LYSIDINE SYNTHASE-RELATED"/>
    <property type="match status" value="1"/>
</dbReference>
<dbReference type="EC" id="6.3.4.19" evidence="6"/>
<keyword evidence="1 6" id="KW-0436">Ligase</keyword>
<dbReference type="HAMAP" id="MF_01161">
    <property type="entry name" value="tRNA_Ile_lys_synt"/>
    <property type="match status" value="1"/>
</dbReference>
<gene>
    <name evidence="6" type="primary">tilS</name>
    <name evidence="8" type="ORF">ABID43_003658</name>
</gene>
<comment type="function">
    <text evidence="6">Ligates lysine onto the cytidine present at position 34 of the AUA codon-specific tRNA(Ile) that contains the anticodon CAU, in an ATP-dependent manner. Cytidine is converted to lysidine, thus changing the amino acid specificity of the tRNA from methionine to isoleucine.</text>
</comment>
<dbReference type="Pfam" id="PF01171">
    <property type="entry name" value="ATP_bind_3"/>
    <property type="match status" value="1"/>
</dbReference>